<feature type="region of interest" description="Disordered" evidence="1">
    <location>
        <begin position="157"/>
        <end position="178"/>
    </location>
</feature>
<dbReference type="EMBL" id="JARBHB010000001">
    <property type="protein sequence ID" value="KAJ8896984.1"/>
    <property type="molecule type" value="Genomic_DNA"/>
</dbReference>
<accession>A0ABQ9IJZ7</accession>
<comment type="caution">
    <text evidence="2">The sequence shown here is derived from an EMBL/GenBank/DDBJ whole genome shotgun (WGS) entry which is preliminary data.</text>
</comment>
<sequence>MSAGPCLVYVGRRSRVGAAPGTGWRDAARPPPPAPDGAAGGQRSRGGGRARRVDRAHRRPRRPRGGGATAARRAGAVGARARRRGGLRLQALPPRLPRGGGVARSPACRLLPGEAADTRGVVRLVRRCYECKACAGERTASALDFRRHCESETHQARLRAAASSMPPPPPAASPSAGLSHEMEDVVNQITMLAAQNNTDSNANIKERGGDFCAAAKMAPPLALSTAGP</sequence>
<gene>
    <name evidence="2" type="ORF">PR048_002330</name>
</gene>
<feature type="compositionally biased region" description="Low complexity" evidence="1">
    <location>
        <begin position="69"/>
        <end position="79"/>
    </location>
</feature>
<protein>
    <submittedName>
        <fullName evidence="2">Uncharacterized protein</fullName>
    </submittedName>
</protein>
<feature type="region of interest" description="Disordered" evidence="1">
    <location>
        <begin position="1"/>
        <end position="103"/>
    </location>
</feature>
<keyword evidence="3" id="KW-1185">Reference proteome</keyword>
<organism evidence="2 3">
    <name type="scientific">Dryococelus australis</name>
    <dbReference type="NCBI Taxonomy" id="614101"/>
    <lineage>
        <taxon>Eukaryota</taxon>
        <taxon>Metazoa</taxon>
        <taxon>Ecdysozoa</taxon>
        <taxon>Arthropoda</taxon>
        <taxon>Hexapoda</taxon>
        <taxon>Insecta</taxon>
        <taxon>Pterygota</taxon>
        <taxon>Neoptera</taxon>
        <taxon>Polyneoptera</taxon>
        <taxon>Phasmatodea</taxon>
        <taxon>Verophasmatodea</taxon>
        <taxon>Anareolatae</taxon>
        <taxon>Phasmatidae</taxon>
        <taxon>Eurycanthinae</taxon>
        <taxon>Dryococelus</taxon>
    </lineage>
</organism>
<name>A0ABQ9IJZ7_9NEOP</name>
<reference evidence="2 3" key="1">
    <citation type="submission" date="2023-02" db="EMBL/GenBank/DDBJ databases">
        <title>LHISI_Scaffold_Assembly.</title>
        <authorList>
            <person name="Stuart O.P."/>
            <person name="Cleave R."/>
            <person name="Magrath M.J.L."/>
            <person name="Mikheyev A.S."/>
        </authorList>
    </citation>
    <scope>NUCLEOTIDE SEQUENCE [LARGE SCALE GENOMIC DNA]</scope>
    <source>
        <strain evidence="2">Daus_M_001</strain>
        <tissue evidence="2">Leg muscle</tissue>
    </source>
</reference>
<feature type="compositionally biased region" description="Basic residues" evidence="1">
    <location>
        <begin position="46"/>
        <end position="64"/>
    </location>
</feature>
<evidence type="ECO:0000313" key="2">
    <source>
        <dbReference type="EMBL" id="KAJ8896984.1"/>
    </source>
</evidence>
<dbReference type="Proteomes" id="UP001159363">
    <property type="component" value="Chromosome 1"/>
</dbReference>
<evidence type="ECO:0000256" key="1">
    <source>
        <dbReference type="SAM" id="MobiDB-lite"/>
    </source>
</evidence>
<evidence type="ECO:0000313" key="3">
    <source>
        <dbReference type="Proteomes" id="UP001159363"/>
    </source>
</evidence>
<proteinExistence type="predicted"/>